<evidence type="ECO:0000256" key="7">
    <source>
        <dbReference type="ARBA" id="ARBA00022679"/>
    </source>
</evidence>
<evidence type="ECO:0000256" key="8">
    <source>
        <dbReference type="ARBA" id="ARBA00022695"/>
    </source>
</evidence>
<organism evidence="17 18">
    <name type="scientific">Actinomycetospora endophytica</name>
    <dbReference type="NCBI Taxonomy" id="2291215"/>
    <lineage>
        <taxon>Bacteria</taxon>
        <taxon>Bacillati</taxon>
        <taxon>Actinomycetota</taxon>
        <taxon>Actinomycetes</taxon>
        <taxon>Pseudonocardiales</taxon>
        <taxon>Pseudonocardiaceae</taxon>
        <taxon>Actinomycetospora</taxon>
    </lineage>
</organism>
<dbReference type="InterPro" id="IPR019779">
    <property type="entry name" value="GalP_UDPtransf1_His-AS"/>
</dbReference>
<evidence type="ECO:0000256" key="12">
    <source>
        <dbReference type="ARBA" id="ARBA00023277"/>
    </source>
</evidence>
<dbReference type="PROSITE" id="PS00117">
    <property type="entry name" value="GAL_P_UDP_TRANSF_I"/>
    <property type="match status" value="1"/>
</dbReference>
<evidence type="ECO:0000256" key="9">
    <source>
        <dbReference type="ARBA" id="ARBA00022723"/>
    </source>
</evidence>
<dbReference type="RefSeq" id="WP_230738938.1">
    <property type="nucleotide sequence ID" value="NZ_JAJNDB010000007.1"/>
</dbReference>
<protein>
    <recommendedName>
        <fullName evidence="6 13">Galactose-1-phosphate uridylyltransferase</fullName>
        <ecNumber evidence="5 13">2.7.7.12</ecNumber>
    </recommendedName>
</protein>
<keyword evidence="8 14" id="KW-0548">Nucleotidyltransferase</keyword>
<evidence type="ECO:0000256" key="11">
    <source>
        <dbReference type="ARBA" id="ARBA00023144"/>
    </source>
</evidence>
<evidence type="ECO:0000256" key="6">
    <source>
        <dbReference type="ARBA" id="ARBA00016340"/>
    </source>
</evidence>
<dbReference type="Gene3D" id="3.30.428.10">
    <property type="entry name" value="HIT-like"/>
    <property type="match status" value="2"/>
</dbReference>
<keyword evidence="9 14" id="KW-0479">Metal-binding</keyword>
<comment type="cofactor">
    <cofactor evidence="2">
        <name>Zn(2+)</name>
        <dbReference type="ChEBI" id="CHEBI:29105"/>
    </cofactor>
</comment>
<sequence length="332" mass="36067">MSERRYDPTHDEWVTFATNRQDRTYKPPAAACPLCPTRPGGPETEIPREHFEVAVFDNRFPSLTTTPPEPDIAGTDLVPVEPAYGHCEVVVFTDDHDATLASVGTQRIRLLVDAWADRFAALAADPRIAYVLPFENKGEAVGVTLHHPHGQIYAYPDVPPRPAREQRAAAKHRDRTGRCVFCDVVAQETGGPRVVVEGTHFLAGVPPWARFPYEIDIWSRAHVGTIPELDAAARDDLARVLARVLAGYDAFFGIRTSYLLGIHSAPVGGSGPEADPTLGHLHLEICPPHRGEGKLKYLAGSETFGGAFLTDVAPEVAGPRLRAAAADVEVPA</sequence>
<dbReference type="PIRSF" id="PIRSF000808">
    <property type="entry name" value="GalT"/>
    <property type="match status" value="1"/>
</dbReference>
<keyword evidence="11 14" id="KW-0299">Galactose metabolism</keyword>
<dbReference type="InterPro" id="IPR036265">
    <property type="entry name" value="HIT-like_sf"/>
</dbReference>
<dbReference type="Pfam" id="PF01087">
    <property type="entry name" value="GalP_UDP_transf"/>
    <property type="match status" value="1"/>
</dbReference>
<evidence type="ECO:0000256" key="13">
    <source>
        <dbReference type="NCBIfam" id="TIGR00209"/>
    </source>
</evidence>
<accession>A0ABS8PJ85</accession>
<comment type="pathway">
    <text evidence="3 14">Carbohydrate metabolism; galactose metabolism.</text>
</comment>
<dbReference type="EMBL" id="JAJNDB010000007">
    <property type="protein sequence ID" value="MCD2197049.1"/>
    <property type="molecule type" value="Genomic_DNA"/>
</dbReference>
<evidence type="ECO:0000313" key="17">
    <source>
        <dbReference type="EMBL" id="MCD2197049.1"/>
    </source>
</evidence>
<comment type="similarity">
    <text evidence="4 14">Belongs to the galactose-1-phosphate uridylyltransferase type 1 family.</text>
</comment>
<dbReference type="InterPro" id="IPR005849">
    <property type="entry name" value="GalP_Utransf_N"/>
</dbReference>
<keyword evidence="18" id="KW-1185">Reference proteome</keyword>
<evidence type="ECO:0000313" key="18">
    <source>
        <dbReference type="Proteomes" id="UP001199469"/>
    </source>
</evidence>
<reference evidence="17 18" key="1">
    <citation type="submission" date="2021-11" db="EMBL/GenBank/DDBJ databases">
        <title>Draft genome sequence of Actinomycetospora sp. SF1 isolated from the rhizosphere soil.</title>
        <authorList>
            <person name="Duangmal K."/>
            <person name="Chantavorakit T."/>
        </authorList>
    </citation>
    <scope>NUCLEOTIDE SEQUENCE [LARGE SCALE GENOMIC DNA]</scope>
    <source>
        <strain evidence="17 18">TBRC 5722</strain>
    </source>
</reference>
<keyword evidence="7 14" id="KW-0808">Transferase</keyword>
<dbReference type="PANTHER" id="PTHR11943">
    <property type="entry name" value="GALACTOSE-1-PHOSPHATE URIDYLYLTRANSFERASE"/>
    <property type="match status" value="1"/>
</dbReference>
<dbReference type="NCBIfam" id="TIGR00209">
    <property type="entry name" value="galT_1"/>
    <property type="match status" value="1"/>
</dbReference>
<evidence type="ECO:0000259" key="15">
    <source>
        <dbReference type="Pfam" id="PF01087"/>
    </source>
</evidence>
<name>A0ABS8PJ85_9PSEU</name>
<evidence type="ECO:0000256" key="14">
    <source>
        <dbReference type="RuleBase" id="RU000506"/>
    </source>
</evidence>
<dbReference type="EC" id="2.7.7.12" evidence="5 13"/>
<dbReference type="InterPro" id="IPR001937">
    <property type="entry name" value="GalP_UDPtransf1"/>
</dbReference>
<keyword evidence="10" id="KW-0862">Zinc</keyword>
<evidence type="ECO:0000256" key="10">
    <source>
        <dbReference type="ARBA" id="ARBA00022833"/>
    </source>
</evidence>
<dbReference type="Proteomes" id="UP001199469">
    <property type="component" value="Unassembled WGS sequence"/>
</dbReference>
<comment type="caution">
    <text evidence="17">The sequence shown here is derived from an EMBL/GenBank/DDBJ whole genome shotgun (WGS) entry which is preliminary data.</text>
</comment>
<proteinExistence type="inferred from homology"/>
<evidence type="ECO:0000256" key="1">
    <source>
        <dbReference type="ARBA" id="ARBA00001107"/>
    </source>
</evidence>
<evidence type="ECO:0000256" key="5">
    <source>
        <dbReference type="ARBA" id="ARBA00012384"/>
    </source>
</evidence>
<keyword evidence="12 14" id="KW-0119">Carbohydrate metabolism</keyword>
<evidence type="ECO:0000256" key="3">
    <source>
        <dbReference type="ARBA" id="ARBA00004947"/>
    </source>
</evidence>
<dbReference type="Pfam" id="PF02744">
    <property type="entry name" value="GalP_UDP_tr_C"/>
    <property type="match status" value="1"/>
</dbReference>
<evidence type="ECO:0000256" key="4">
    <source>
        <dbReference type="ARBA" id="ARBA00010951"/>
    </source>
</evidence>
<feature type="domain" description="Galactose-1-phosphate uridyl transferase N-terminal" evidence="15">
    <location>
        <begin position="2"/>
        <end position="159"/>
    </location>
</feature>
<dbReference type="InterPro" id="IPR005850">
    <property type="entry name" value="GalP_Utransf_C"/>
</dbReference>
<dbReference type="PANTHER" id="PTHR11943:SF1">
    <property type="entry name" value="GALACTOSE-1-PHOSPHATE URIDYLYLTRANSFERASE"/>
    <property type="match status" value="1"/>
</dbReference>
<feature type="domain" description="Galactose-1-phosphate uridyl transferase C-terminal" evidence="16">
    <location>
        <begin position="179"/>
        <end position="324"/>
    </location>
</feature>
<dbReference type="SUPFAM" id="SSF54197">
    <property type="entry name" value="HIT-like"/>
    <property type="match status" value="2"/>
</dbReference>
<evidence type="ECO:0000256" key="2">
    <source>
        <dbReference type="ARBA" id="ARBA00001947"/>
    </source>
</evidence>
<gene>
    <name evidence="17" type="primary">galT</name>
    <name evidence="17" type="ORF">LQ327_27120</name>
</gene>
<evidence type="ECO:0000259" key="16">
    <source>
        <dbReference type="Pfam" id="PF02744"/>
    </source>
</evidence>
<dbReference type="GO" id="GO:0016779">
    <property type="term" value="F:nucleotidyltransferase activity"/>
    <property type="evidence" value="ECO:0007669"/>
    <property type="project" value="UniProtKB-KW"/>
</dbReference>
<comment type="catalytic activity">
    <reaction evidence="1 14">
        <text>alpha-D-galactose 1-phosphate + UDP-alpha-D-glucose = alpha-D-glucose 1-phosphate + UDP-alpha-D-galactose</text>
        <dbReference type="Rhea" id="RHEA:13989"/>
        <dbReference type="ChEBI" id="CHEBI:58336"/>
        <dbReference type="ChEBI" id="CHEBI:58601"/>
        <dbReference type="ChEBI" id="CHEBI:58885"/>
        <dbReference type="ChEBI" id="CHEBI:66914"/>
        <dbReference type="EC" id="2.7.7.12"/>
    </reaction>
</comment>